<gene>
    <name evidence="1" type="ORF">RHEph01_gp007</name>
</gene>
<sequence length="51" mass="6367">MWAFKKTKRFEVYIEIERSRILDRFFSYRCEDGNHELWLGRCYVTLFIAQT</sequence>
<proteinExistence type="predicted"/>
<evidence type="ECO:0000313" key="1">
    <source>
        <dbReference type="EMBL" id="AGC35518.1"/>
    </source>
</evidence>
<protein>
    <submittedName>
        <fullName evidence="1">Uncharacterized protein</fullName>
    </submittedName>
</protein>
<dbReference type="Proteomes" id="UP000011149">
    <property type="component" value="Segment"/>
</dbReference>
<accession>L7TJ59</accession>
<organism evidence="1 2">
    <name type="scientific">Rhizobium phage RHEph01</name>
    <dbReference type="NCBI Taxonomy" id="1220601"/>
    <lineage>
        <taxon>Viruses</taxon>
        <taxon>Duplodnaviria</taxon>
        <taxon>Heunggongvirae</taxon>
        <taxon>Uroviricota</taxon>
        <taxon>Caudoviricetes</taxon>
        <taxon>Autographivirales</taxon>
        <taxon>Paadamvirus</taxon>
        <taxon>Paadamvirus RHEph01</taxon>
    </lineage>
</organism>
<dbReference type="EMBL" id="JX483873">
    <property type="protein sequence ID" value="AGC35518.1"/>
    <property type="molecule type" value="Genomic_DNA"/>
</dbReference>
<keyword evidence="2" id="KW-1185">Reference proteome</keyword>
<evidence type="ECO:0000313" key="2">
    <source>
        <dbReference type="Proteomes" id="UP000011149"/>
    </source>
</evidence>
<reference evidence="1 2" key="1">
    <citation type="journal article" date="2013" name="Appl. Environ. Microbiol.">
        <title>Narrow Host-Range Bacteriophages that Infect Rhizobium etli associate with Distinct Genomic Types.</title>
        <authorList>
            <person name="Santamaria R.I."/>
            <person name="Bustos P."/>
            <person name="Sepulveda-Robles O."/>
            <person name="Lozano L."/>
            <person name="Rodriguez C."/>
            <person name="Fernandez J.L."/>
            <person name="Juarez S."/>
            <person name="Kameyama L."/>
            <person name="Guarneros G."/>
            <person name="Davila G."/>
            <person name="Gonzalez V."/>
        </authorList>
    </citation>
    <scope>NUCLEOTIDE SEQUENCE [LARGE SCALE GENOMIC DNA]</scope>
</reference>
<name>L7TJ59_9CAUD</name>